<evidence type="ECO:0000259" key="3">
    <source>
        <dbReference type="Pfam" id="PF00656"/>
    </source>
</evidence>
<evidence type="ECO:0000256" key="2">
    <source>
        <dbReference type="SAM" id="MobiDB-lite"/>
    </source>
</evidence>
<dbReference type="GO" id="GO:0004197">
    <property type="term" value="F:cysteine-type endopeptidase activity"/>
    <property type="evidence" value="ECO:0007669"/>
    <property type="project" value="InterPro"/>
</dbReference>
<feature type="region of interest" description="Disordered" evidence="2">
    <location>
        <begin position="108"/>
        <end position="128"/>
    </location>
</feature>
<dbReference type="OrthoDB" id="3223806at2759"/>
<protein>
    <submittedName>
        <fullName evidence="4">11209_t:CDS:1</fullName>
    </submittedName>
</protein>
<dbReference type="Gene3D" id="3.40.50.12660">
    <property type="match status" value="2"/>
</dbReference>
<evidence type="ECO:0000313" key="4">
    <source>
        <dbReference type="EMBL" id="CAG8490082.1"/>
    </source>
</evidence>
<feature type="domain" description="Peptidase C14 caspase" evidence="3">
    <location>
        <begin position="39"/>
        <end position="314"/>
    </location>
</feature>
<gene>
    <name evidence="4" type="ORF">PBRASI_LOCUS2054</name>
</gene>
<dbReference type="GO" id="GO:0005737">
    <property type="term" value="C:cytoplasm"/>
    <property type="evidence" value="ECO:0007669"/>
    <property type="project" value="TreeGrafter"/>
</dbReference>
<keyword evidence="5" id="KW-1185">Reference proteome</keyword>
<feature type="region of interest" description="Disordered" evidence="2">
    <location>
        <begin position="1"/>
        <end position="32"/>
    </location>
</feature>
<dbReference type="EMBL" id="CAJVPI010000150">
    <property type="protein sequence ID" value="CAG8490082.1"/>
    <property type="molecule type" value="Genomic_DNA"/>
</dbReference>
<dbReference type="Proteomes" id="UP000789739">
    <property type="component" value="Unassembled WGS sequence"/>
</dbReference>
<dbReference type="PANTHER" id="PTHR48104">
    <property type="entry name" value="METACASPASE-4"/>
    <property type="match status" value="1"/>
</dbReference>
<comment type="caution">
    <text evidence="4">The sequence shown here is derived from an EMBL/GenBank/DDBJ whole genome shotgun (WGS) entry which is preliminary data.</text>
</comment>
<dbReference type="InterPro" id="IPR050452">
    <property type="entry name" value="Metacaspase"/>
</dbReference>
<evidence type="ECO:0000313" key="5">
    <source>
        <dbReference type="Proteomes" id="UP000789739"/>
    </source>
</evidence>
<accession>A0A9N8ZFC6</accession>
<dbReference type="AlphaFoldDB" id="A0A9N8ZFC6"/>
<evidence type="ECO:0000256" key="1">
    <source>
        <dbReference type="ARBA" id="ARBA00009005"/>
    </source>
</evidence>
<dbReference type="GO" id="GO:0006508">
    <property type="term" value="P:proteolysis"/>
    <property type="evidence" value="ECO:0007669"/>
    <property type="project" value="InterPro"/>
</dbReference>
<comment type="similarity">
    <text evidence="1">Belongs to the peptidase C14B family.</text>
</comment>
<name>A0A9N8ZFC6_9GLOM</name>
<proteinExistence type="inferred from homology"/>
<dbReference type="Pfam" id="PF00656">
    <property type="entry name" value="Peptidase_C14"/>
    <property type="match status" value="1"/>
</dbReference>
<dbReference type="PANTHER" id="PTHR48104:SF30">
    <property type="entry name" value="METACASPASE-1"/>
    <property type="match status" value="1"/>
</dbReference>
<organism evidence="4 5">
    <name type="scientific">Paraglomus brasilianum</name>
    <dbReference type="NCBI Taxonomy" id="144538"/>
    <lineage>
        <taxon>Eukaryota</taxon>
        <taxon>Fungi</taxon>
        <taxon>Fungi incertae sedis</taxon>
        <taxon>Mucoromycota</taxon>
        <taxon>Glomeromycotina</taxon>
        <taxon>Glomeromycetes</taxon>
        <taxon>Paraglomerales</taxon>
        <taxon>Paraglomeraceae</taxon>
        <taxon>Paraglomus</taxon>
    </lineage>
</organism>
<feature type="compositionally biased region" description="Pro residues" evidence="2">
    <location>
        <begin position="1"/>
        <end position="11"/>
    </location>
</feature>
<reference evidence="4" key="1">
    <citation type="submission" date="2021-06" db="EMBL/GenBank/DDBJ databases">
        <authorList>
            <person name="Kallberg Y."/>
            <person name="Tangrot J."/>
            <person name="Rosling A."/>
        </authorList>
    </citation>
    <scope>NUCLEOTIDE SEQUENCE</scope>
    <source>
        <strain evidence="4">BR232B</strain>
    </source>
</reference>
<dbReference type="InterPro" id="IPR011600">
    <property type="entry name" value="Pept_C14_caspase"/>
</dbReference>
<sequence length="377" mass="41531">MSTLLQPPPARPRSRSWSGPRQEDYTSPEKLTSTCDGEKKALLIGINYQKTKFELQGCHNDVENMKNFLKKFNFPDKNISILTDDQQGSSIPTKENILEAMKCLVAGAKPGDSGHGGQVRDKNEDEEDGFDETIMPLDFETNGVIVDDIMHDILVKPLPEGVRLTAIFDSCHSGTALDLPYIYSTNGSIKRSSLIASGGATLANIYRANLRGDFESIPNHIVGLFVKVFKGEKIREKNRREKSSKADVIMFGGCKDMQYSADAQENGKCIGAMSHAFITTLSADNNVSYLKLLNTVRDQLSSKYSQKPQLSASHPFNLDDIFKIMFYHPSSDVIADDITPSLCCAHPDIICYVLRGALASQALSVTGAKSYSIEESL</sequence>